<reference evidence="2 3" key="1">
    <citation type="journal article" date="2018" name="Mol. Plant">
        <title>The genome of Artemisia annua provides insight into the evolution of Asteraceae family and artemisinin biosynthesis.</title>
        <authorList>
            <person name="Shen Q."/>
            <person name="Zhang L."/>
            <person name="Liao Z."/>
            <person name="Wang S."/>
            <person name="Yan T."/>
            <person name="Shi P."/>
            <person name="Liu M."/>
            <person name="Fu X."/>
            <person name="Pan Q."/>
            <person name="Wang Y."/>
            <person name="Lv Z."/>
            <person name="Lu X."/>
            <person name="Zhang F."/>
            <person name="Jiang W."/>
            <person name="Ma Y."/>
            <person name="Chen M."/>
            <person name="Hao X."/>
            <person name="Li L."/>
            <person name="Tang Y."/>
            <person name="Lv G."/>
            <person name="Zhou Y."/>
            <person name="Sun X."/>
            <person name="Brodelius P.E."/>
            <person name="Rose J.K.C."/>
            <person name="Tang K."/>
        </authorList>
    </citation>
    <scope>NUCLEOTIDE SEQUENCE [LARGE SCALE GENOMIC DNA]</scope>
    <source>
        <strain evidence="3">cv. Huhao1</strain>
        <tissue evidence="2">Leaf</tissue>
    </source>
</reference>
<dbReference type="PANTHER" id="PTHR31472:SF13">
    <property type="entry name" value="OB DOMAIN-CONTAINING PROTEIN"/>
    <property type="match status" value="1"/>
</dbReference>
<dbReference type="InterPro" id="IPR012340">
    <property type="entry name" value="NA-bd_OB-fold"/>
</dbReference>
<dbReference type="Gene3D" id="2.40.50.140">
    <property type="entry name" value="Nucleic acid-binding proteins"/>
    <property type="match status" value="1"/>
</dbReference>
<evidence type="ECO:0000313" key="2">
    <source>
        <dbReference type="EMBL" id="PWA49134.1"/>
    </source>
</evidence>
<evidence type="ECO:0000259" key="1">
    <source>
        <dbReference type="Pfam" id="PF21473"/>
    </source>
</evidence>
<dbReference type="InterPro" id="IPR048970">
    <property type="entry name" value="OB_Ssb-like"/>
</dbReference>
<evidence type="ECO:0000313" key="3">
    <source>
        <dbReference type="Proteomes" id="UP000245207"/>
    </source>
</evidence>
<protein>
    <submittedName>
        <fullName evidence="2">Nucleic acid-binding, OB-fold protein</fullName>
    </submittedName>
</protein>
<gene>
    <name evidence="2" type="ORF">CTI12_AA484800</name>
</gene>
<name>A0A2U1LJG3_ARTAN</name>
<accession>A0A2U1LJG3</accession>
<dbReference type="AlphaFoldDB" id="A0A2U1LJG3"/>
<organism evidence="2 3">
    <name type="scientific">Artemisia annua</name>
    <name type="common">Sweet wormwood</name>
    <dbReference type="NCBI Taxonomy" id="35608"/>
    <lineage>
        <taxon>Eukaryota</taxon>
        <taxon>Viridiplantae</taxon>
        <taxon>Streptophyta</taxon>
        <taxon>Embryophyta</taxon>
        <taxon>Tracheophyta</taxon>
        <taxon>Spermatophyta</taxon>
        <taxon>Magnoliopsida</taxon>
        <taxon>eudicotyledons</taxon>
        <taxon>Gunneridae</taxon>
        <taxon>Pentapetalae</taxon>
        <taxon>asterids</taxon>
        <taxon>campanulids</taxon>
        <taxon>Asterales</taxon>
        <taxon>Asteraceae</taxon>
        <taxon>Asteroideae</taxon>
        <taxon>Anthemideae</taxon>
        <taxon>Artemisiinae</taxon>
        <taxon>Artemisia</taxon>
    </lineage>
</organism>
<dbReference type="PANTHER" id="PTHR31472">
    <property type="entry name" value="OS05G0244600 PROTEIN"/>
    <property type="match status" value="1"/>
</dbReference>
<dbReference type="Pfam" id="PF21473">
    <property type="entry name" value="OB_Ssb-like"/>
    <property type="match status" value="1"/>
</dbReference>
<dbReference type="EMBL" id="PKPP01009064">
    <property type="protein sequence ID" value="PWA49134.1"/>
    <property type="molecule type" value="Genomic_DNA"/>
</dbReference>
<dbReference type="Proteomes" id="UP000245207">
    <property type="component" value="Unassembled WGS sequence"/>
</dbReference>
<comment type="caution">
    <text evidence="2">The sequence shown here is derived from an EMBL/GenBank/DDBJ whole genome shotgun (WGS) entry which is preliminary data.</text>
</comment>
<dbReference type="STRING" id="35608.A0A2U1LJG3"/>
<keyword evidence="3" id="KW-1185">Reference proteome</keyword>
<dbReference type="OrthoDB" id="2274046at2759"/>
<sequence length="536" mass="59823">METRSEEVISIPIIESNRDVDCAMDSVPCQEKVLRRLLKWAQSTSMFASAYDPEERKRLLKWAHSTTRIAAPDKIKEELPAKWNAEGCSCWIAMLSMLPKDARIGEYPIRTLSQDGKNFRLDDVCVPAGPLSNECTNINLKRKGEENQNLSGECFPKRLKAADQLWDQHSVTDDDAFGDSIIDDDSYKTELTGGVSQHSSFSVKDNVNVKENQTVVETEVSCYVPSDVLLQLQPRSSVFYDYEHFVGSSFPASEFEDLLSAEKTMALQRTTVFTGVIGTDEEQIAAKLVKHGPFTKDMDHGVLLVGYRSAGYAPSRLKEKPMYDRAKPVEILVKDLKDLCPVTVVGDLIVPSIGTLDLELCIQTLVVTLKLHLGLCCHTLADTLDFGEMAEQTKTNQFRHGAFGVNFTVKVVDSKVIQTQGLNGTQGCSIRLAECLVADETKILVFTARNEQDPTPEYSNLGDFNQVCEHCGTLFGYNEWLRRHSKGRAISGDSLAECAKIDESCKQLLLIQHIQHWLRLATEVEKQTSGRLATKD</sequence>
<feature type="domain" description="Single-stranded DNA binding protein Ssb-like OB fold" evidence="1">
    <location>
        <begin position="402"/>
        <end position="452"/>
    </location>
</feature>
<proteinExistence type="predicted"/>